<dbReference type="RefSeq" id="XP_009762798.1">
    <property type="nucleotide sequence ID" value="XM_009764496.1"/>
</dbReference>
<dbReference type="AlphaFoldDB" id="A0A1U7V8U3"/>
<dbReference type="Gene3D" id="3.30.40.10">
    <property type="entry name" value="Zinc/RING finger domain, C3HC4 (zinc finger)"/>
    <property type="match status" value="1"/>
</dbReference>
<keyword evidence="3" id="KW-0479">Metal-binding</keyword>
<reference evidence="9" key="2">
    <citation type="submission" date="2025-08" db="UniProtKB">
        <authorList>
            <consortium name="RefSeq"/>
        </authorList>
    </citation>
    <scope>IDENTIFICATION</scope>
    <source>
        <tissue evidence="9">Leaf</tissue>
    </source>
</reference>
<keyword evidence="8" id="KW-1185">Reference proteome</keyword>
<comment type="catalytic activity">
    <reaction evidence="1">
        <text>S-ubiquitinyl-[E2 ubiquitin-conjugating enzyme]-L-cysteine + [acceptor protein]-L-lysine = [E2 ubiquitin-conjugating enzyme]-L-cysteine + N(6)-ubiquitinyl-[acceptor protein]-L-lysine.</text>
        <dbReference type="EC" id="2.3.2.27"/>
    </reaction>
</comment>
<gene>
    <name evidence="9" type="primary">LOC104214778</name>
</gene>
<evidence type="ECO:0000313" key="9">
    <source>
        <dbReference type="RefSeq" id="XP_009762798.1"/>
    </source>
</evidence>
<dbReference type="InterPro" id="IPR013083">
    <property type="entry name" value="Znf_RING/FYVE/PHD"/>
</dbReference>
<dbReference type="PANTHER" id="PTHR15710">
    <property type="entry name" value="E3 UBIQUITIN-PROTEIN LIGASE PRAJA"/>
    <property type="match status" value="1"/>
</dbReference>
<reference evidence="8" key="1">
    <citation type="journal article" date="2013" name="Genome Biol.">
        <title>Reference genomes and transcriptomes of Nicotiana sylvestris and Nicotiana tomentosiformis.</title>
        <authorList>
            <person name="Sierro N."/>
            <person name="Battey J.N."/>
            <person name="Ouadi S."/>
            <person name="Bovet L."/>
            <person name="Goepfert S."/>
            <person name="Bakaher N."/>
            <person name="Peitsch M.C."/>
            <person name="Ivanov N.V."/>
        </authorList>
    </citation>
    <scope>NUCLEOTIDE SEQUENCE [LARGE SCALE GENOMIC DNA]</scope>
</reference>
<proteinExistence type="predicted"/>
<dbReference type="PROSITE" id="PS50089">
    <property type="entry name" value="ZF_RING_2"/>
    <property type="match status" value="1"/>
</dbReference>
<dbReference type="CDD" id="cd16448">
    <property type="entry name" value="RING-H2"/>
    <property type="match status" value="1"/>
</dbReference>
<evidence type="ECO:0000256" key="3">
    <source>
        <dbReference type="ARBA" id="ARBA00022723"/>
    </source>
</evidence>
<dbReference type="SUPFAM" id="SSF57850">
    <property type="entry name" value="RING/U-box"/>
    <property type="match status" value="1"/>
</dbReference>
<dbReference type="EC" id="2.3.2.27" evidence="2"/>
<protein>
    <recommendedName>
        <fullName evidence="2">RING-type E3 ubiquitin transferase</fullName>
        <ecNumber evidence="2">2.3.2.27</ecNumber>
    </recommendedName>
</protein>
<accession>A0A1U7V8U3</accession>
<evidence type="ECO:0000259" key="7">
    <source>
        <dbReference type="PROSITE" id="PS50089"/>
    </source>
</evidence>
<dbReference type="InterPro" id="IPR001841">
    <property type="entry name" value="Znf_RING"/>
</dbReference>
<dbReference type="eggNOG" id="KOG0800">
    <property type="taxonomic scope" value="Eukaryota"/>
</dbReference>
<evidence type="ECO:0000256" key="2">
    <source>
        <dbReference type="ARBA" id="ARBA00012483"/>
    </source>
</evidence>
<evidence type="ECO:0000256" key="1">
    <source>
        <dbReference type="ARBA" id="ARBA00000900"/>
    </source>
</evidence>
<evidence type="ECO:0000313" key="8">
    <source>
        <dbReference type="Proteomes" id="UP000189701"/>
    </source>
</evidence>
<dbReference type="PANTHER" id="PTHR15710:SF141">
    <property type="entry name" value="RING-H2 FINGER PROTEIN ATL36"/>
    <property type="match status" value="1"/>
</dbReference>
<sequence>MSHDMLYHVIQRYLENLFENNYQPTLIHDTMEKICKIVDDESNNVLHQLEMFVYVTLNIDHVGYMRILLEESSRDNGMVPASKSSMKLLKRMEVDEERTNDDCVICFQEFGKKRELLFMPCSHGFHADCITNWLENYGHCCPICRYEMPTTELDS</sequence>
<evidence type="ECO:0000256" key="5">
    <source>
        <dbReference type="ARBA" id="ARBA00022833"/>
    </source>
</evidence>
<name>A0A1U7V8U3_NICSY</name>
<organism evidence="8 9">
    <name type="scientific">Nicotiana sylvestris</name>
    <name type="common">Wood tobacco</name>
    <name type="synonym">South American tobacco</name>
    <dbReference type="NCBI Taxonomy" id="4096"/>
    <lineage>
        <taxon>Eukaryota</taxon>
        <taxon>Viridiplantae</taxon>
        <taxon>Streptophyta</taxon>
        <taxon>Embryophyta</taxon>
        <taxon>Tracheophyta</taxon>
        <taxon>Spermatophyta</taxon>
        <taxon>Magnoliopsida</taxon>
        <taxon>eudicotyledons</taxon>
        <taxon>Gunneridae</taxon>
        <taxon>Pentapetalae</taxon>
        <taxon>asterids</taxon>
        <taxon>lamiids</taxon>
        <taxon>Solanales</taxon>
        <taxon>Solanaceae</taxon>
        <taxon>Nicotianoideae</taxon>
        <taxon>Nicotianeae</taxon>
        <taxon>Nicotiana</taxon>
    </lineage>
</organism>
<dbReference type="Pfam" id="PF13639">
    <property type="entry name" value="zf-RING_2"/>
    <property type="match status" value="1"/>
</dbReference>
<dbReference type="SMART" id="SM00184">
    <property type="entry name" value="RING"/>
    <property type="match status" value="1"/>
</dbReference>
<evidence type="ECO:0000256" key="4">
    <source>
        <dbReference type="ARBA" id="ARBA00022771"/>
    </source>
</evidence>
<dbReference type="GO" id="GO:0008270">
    <property type="term" value="F:zinc ion binding"/>
    <property type="evidence" value="ECO:0007669"/>
    <property type="project" value="UniProtKB-KW"/>
</dbReference>
<dbReference type="GO" id="GO:0016567">
    <property type="term" value="P:protein ubiquitination"/>
    <property type="evidence" value="ECO:0007669"/>
    <property type="project" value="TreeGrafter"/>
</dbReference>
<dbReference type="STRING" id="4096.A0A1U7V8U3"/>
<dbReference type="Proteomes" id="UP000189701">
    <property type="component" value="Unplaced"/>
</dbReference>
<dbReference type="GO" id="GO:0061630">
    <property type="term" value="F:ubiquitin protein ligase activity"/>
    <property type="evidence" value="ECO:0007669"/>
    <property type="project" value="UniProtKB-EC"/>
</dbReference>
<keyword evidence="4 6" id="KW-0863">Zinc-finger</keyword>
<dbReference type="GO" id="GO:0005737">
    <property type="term" value="C:cytoplasm"/>
    <property type="evidence" value="ECO:0007669"/>
    <property type="project" value="TreeGrafter"/>
</dbReference>
<feature type="domain" description="RING-type" evidence="7">
    <location>
        <begin position="103"/>
        <end position="145"/>
    </location>
</feature>
<keyword evidence="5" id="KW-0862">Zinc</keyword>
<evidence type="ECO:0000256" key="6">
    <source>
        <dbReference type="PROSITE-ProRule" id="PRU00175"/>
    </source>
</evidence>